<gene>
    <name evidence="2" type="ORF">SOASR032_16160</name>
</gene>
<dbReference type="Proteomes" id="UP001059610">
    <property type="component" value="Unassembled WGS sequence"/>
</dbReference>
<keyword evidence="3" id="KW-1185">Reference proteome</keyword>
<evidence type="ECO:0000313" key="2">
    <source>
        <dbReference type="EMBL" id="GKX63047.1"/>
    </source>
</evidence>
<dbReference type="RefSeq" id="WP_261821846.1">
    <property type="nucleotide sequence ID" value="NZ_BRLJ01000003.1"/>
</dbReference>
<protein>
    <recommendedName>
        <fullName evidence="1">Cyanophage baseplate Pam3 plug gp18 domain-containing protein</fullName>
    </recommendedName>
</protein>
<proteinExistence type="predicted"/>
<dbReference type="Pfam" id="PF22479">
    <property type="entry name" value="Pam3_gp18"/>
    <property type="match status" value="1"/>
</dbReference>
<accession>A0ABQ5LHH7</accession>
<organism evidence="2 3">
    <name type="scientific">Pragia fontium</name>
    <dbReference type="NCBI Taxonomy" id="82985"/>
    <lineage>
        <taxon>Bacteria</taxon>
        <taxon>Pseudomonadati</taxon>
        <taxon>Pseudomonadota</taxon>
        <taxon>Gammaproteobacteria</taxon>
        <taxon>Enterobacterales</taxon>
        <taxon>Budviciaceae</taxon>
        <taxon>Pragia</taxon>
    </lineage>
</organism>
<dbReference type="EMBL" id="BRLJ01000003">
    <property type="protein sequence ID" value="GKX63047.1"/>
    <property type="molecule type" value="Genomic_DNA"/>
</dbReference>
<feature type="domain" description="Cyanophage baseplate Pam3 plug gp18" evidence="1">
    <location>
        <begin position="6"/>
        <end position="104"/>
    </location>
</feature>
<comment type="caution">
    <text evidence="2">The sequence shown here is derived from an EMBL/GenBank/DDBJ whole genome shotgun (WGS) entry which is preliminary data.</text>
</comment>
<evidence type="ECO:0000259" key="1">
    <source>
        <dbReference type="Pfam" id="PF22479"/>
    </source>
</evidence>
<sequence length="107" mass="12170">MSKFLKIPLQAGIADQQLDIILDGEPVTIRVIWNGSGGYWYFVLLHRNGNVILNSVKMVKNIPLISRFQIKSPMGDFIFLDNNSNKSRPDFYSLGSDHLLLYKTKAN</sequence>
<dbReference type="InterPro" id="IPR054252">
    <property type="entry name" value="Pam3_gp18"/>
</dbReference>
<reference evidence="2" key="1">
    <citation type="submission" date="2022-06" db="EMBL/GenBank/DDBJ databases">
        <title>Draft genome sequences of Pragia fontium str. JCM24417.</title>
        <authorList>
            <person name="Wakabayashi Y."/>
            <person name="Kojima K."/>
        </authorList>
    </citation>
    <scope>NUCLEOTIDE SEQUENCE</scope>
    <source>
        <strain evidence="2">JCM 24417</strain>
    </source>
</reference>
<name>A0ABQ5LHH7_9GAMM</name>
<evidence type="ECO:0000313" key="3">
    <source>
        <dbReference type="Proteomes" id="UP001059610"/>
    </source>
</evidence>